<gene>
    <name evidence="5" type="primary">yhdN_1</name>
    <name evidence="5" type="ORF">AN618_05890</name>
</gene>
<dbReference type="InterPro" id="IPR017900">
    <property type="entry name" value="4Fe4S_Fe_S_CS"/>
</dbReference>
<dbReference type="Pfam" id="PF13237">
    <property type="entry name" value="Fer4_10"/>
    <property type="match status" value="1"/>
</dbReference>
<dbReference type="SUPFAM" id="SSF51430">
    <property type="entry name" value="NAD(P)-linked oxidoreductase"/>
    <property type="match status" value="1"/>
</dbReference>
<dbReference type="Gene3D" id="3.20.20.100">
    <property type="entry name" value="NADP-dependent oxidoreductase domain"/>
    <property type="match status" value="1"/>
</dbReference>
<dbReference type="CDD" id="cd19100">
    <property type="entry name" value="AKR_unchar"/>
    <property type="match status" value="1"/>
</dbReference>
<keyword evidence="1" id="KW-0479">Metal-binding</keyword>
<sequence length="315" mass="35091">MQYNNLGKTEISVSRLCFGTLTLGPLQANLTEEKGADLICKAVELGVNFLDTAEYYQNYPHIRLALKRCEKDLVVATKSYAYTYQGMKKSVEDARKALDKDVIDIFMLHEQESRLTLKGHREALEYLIEAKEKGIIRAIGVSTHTVEVVLAASEMEEIDVIHPIINYQGIGIKDGTVEDMIKAIKKAYQNGKGIYGMKCLGGGNLIREKKRALEFVLGLPFLHSIAVGMKSEHEIIANVLAFEGKDVPVEIEKHISNEKRRLLIEDWCEGCGGCVKKCGFGALHIENGKAVVDDDRCTLCGYCSRVCPEFCIKIV</sequence>
<dbReference type="InParanoid" id="A0A140LCC2"/>
<dbReference type="Proteomes" id="UP000070427">
    <property type="component" value="Unassembled WGS sequence"/>
</dbReference>
<dbReference type="GO" id="GO:0046872">
    <property type="term" value="F:metal ion binding"/>
    <property type="evidence" value="ECO:0007669"/>
    <property type="project" value="UniProtKB-KW"/>
</dbReference>
<dbReference type="EC" id="1.1.1.-" evidence="5"/>
<evidence type="ECO:0000259" key="4">
    <source>
        <dbReference type="PROSITE" id="PS51379"/>
    </source>
</evidence>
<dbReference type="GO" id="GO:0016491">
    <property type="term" value="F:oxidoreductase activity"/>
    <property type="evidence" value="ECO:0007669"/>
    <property type="project" value="UniProtKB-KW"/>
</dbReference>
<feature type="domain" description="4Fe-4S ferredoxin-type" evidence="4">
    <location>
        <begin position="288"/>
        <end position="315"/>
    </location>
</feature>
<dbReference type="SUPFAM" id="SSF54862">
    <property type="entry name" value="4Fe-4S ferredoxins"/>
    <property type="match status" value="1"/>
</dbReference>
<keyword evidence="6" id="KW-1185">Reference proteome</keyword>
<comment type="caution">
    <text evidence="5">The sequence shown here is derived from an EMBL/GenBank/DDBJ whole genome shotgun (WGS) entry which is preliminary data.</text>
</comment>
<dbReference type="Pfam" id="PF00248">
    <property type="entry name" value="Aldo_ket_red"/>
    <property type="match status" value="1"/>
</dbReference>
<feature type="domain" description="4Fe-4S ferredoxin-type" evidence="4">
    <location>
        <begin position="259"/>
        <end position="287"/>
    </location>
</feature>
<accession>A0A140LCC2</accession>
<proteinExistence type="predicted"/>
<dbReference type="STRING" id="520764.AN618_05890"/>
<dbReference type="InterPro" id="IPR017896">
    <property type="entry name" value="4Fe4S_Fe-S-bd"/>
</dbReference>
<dbReference type="InterPro" id="IPR053135">
    <property type="entry name" value="AKR2_Oxidoreductase"/>
</dbReference>
<dbReference type="PRINTS" id="PR00069">
    <property type="entry name" value="ALDKETRDTASE"/>
</dbReference>
<dbReference type="RefSeq" id="WP_066351862.1">
    <property type="nucleotide sequence ID" value="NZ_LOED01000004.1"/>
</dbReference>
<dbReference type="InterPro" id="IPR020471">
    <property type="entry name" value="AKR"/>
</dbReference>
<dbReference type="EMBL" id="LOED01000004">
    <property type="protein sequence ID" value="KXG78197.1"/>
    <property type="molecule type" value="Genomic_DNA"/>
</dbReference>
<dbReference type="PROSITE" id="PS00198">
    <property type="entry name" value="4FE4S_FER_1"/>
    <property type="match status" value="1"/>
</dbReference>
<organism evidence="5 6">
    <name type="scientific">Fervidicola ferrireducens</name>
    <dbReference type="NCBI Taxonomy" id="520764"/>
    <lineage>
        <taxon>Bacteria</taxon>
        <taxon>Bacillati</taxon>
        <taxon>Bacillota</taxon>
        <taxon>Clostridia</taxon>
        <taxon>Thermosediminibacterales</taxon>
        <taxon>Thermosediminibacteraceae</taxon>
        <taxon>Fervidicola</taxon>
    </lineage>
</organism>
<keyword evidence="2" id="KW-0408">Iron</keyword>
<dbReference type="PATRIC" id="fig|520764.3.peg.623"/>
<dbReference type="PANTHER" id="PTHR43312:SF1">
    <property type="entry name" value="NADP-DEPENDENT OXIDOREDUCTASE DOMAIN-CONTAINING PROTEIN"/>
    <property type="match status" value="1"/>
</dbReference>
<reference evidence="5 6" key="1">
    <citation type="submission" date="2015-12" db="EMBL/GenBank/DDBJ databases">
        <title>Draft genome sequnece of Fervidicola ferrireducens strain Y170.</title>
        <authorList>
            <person name="Patel B.K."/>
        </authorList>
    </citation>
    <scope>NUCLEOTIDE SEQUENCE [LARGE SCALE GENOMIC DNA]</scope>
    <source>
        <strain evidence="5 6">Y170</strain>
    </source>
</reference>
<keyword evidence="3" id="KW-0411">Iron-sulfur</keyword>
<evidence type="ECO:0000256" key="1">
    <source>
        <dbReference type="ARBA" id="ARBA00022723"/>
    </source>
</evidence>
<dbReference type="InterPro" id="IPR023210">
    <property type="entry name" value="NADP_OxRdtase_dom"/>
</dbReference>
<dbReference type="Gene3D" id="3.30.70.20">
    <property type="match status" value="1"/>
</dbReference>
<dbReference type="PANTHER" id="PTHR43312">
    <property type="entry name" value="D-THREO-ALDOSE 1-DEHYDROGENASE"/>
    <property type="match status" value="1"/>
</dbReference>
<dbReference type="AlphaFoldDB" id="A0A140LCC2"/>
<protein>
    <submittedName>
        <fullName evidence="5">General stress protein 69</fullName>
        <ecNumber evidence="5">1.1.1.-</ecNumber>
    </submittedName>
</protein>
<evidence type="ECO:0000256" key="3">
    <source>
        <dbReference type="ARBA" id="ARBA00023014"/>
    </source>
</evidence>
<dbReference type="GO" id="GO:0051536">
    <property type="term" value="F:iron-sulfur cluster binding"/>
    <property type="evidence" value="ECO:0007669"/>
    <property type="project" value="UniProtKB-KW"/>
</dbReference>
<evidence type="ECO:0000256" key="2">
    <source>
        <dbReference type="ARBA" id="ARBA00023004"/>
    </source>
</evidence>
<evidence type="ECO:0000313" key="5">
    <source>
        <dbReference type="EMBL" id="KXG78197.1"/>
    </source>
</evidence>
<evidence type="ECO:0000313" key="6">
    <source>
        <dbReference type="Proteomes" id="UP000070427"/>
    </source>
</evidence>
<keyword evidence="5" id="KW-0560">Oxidoreductase</keyword>
<dbReference type="OrthoDB" id="9773828at2"/>
<dbReference type="PROSITE" id="PS51379">
    <property type="entry name" value="4FE4S_FER_2"/>
    <property type="match status" value="2"/>
</dbReference>
<name>A0A140LCC2_9FIRM</name>
<dbReference type="InterPro" id="IPR036812">
    <property type="entry name" value="NAD(P)_OxRdtase_dom_sf"/>
</dbReference>